<sequence length="35" mass="4001">MLNGNHLLLTRVNGVVSKHNLSWWENYGLADATFE</sequence>
<dbReference type="Proteomes" id="UP001595868">
    <property type="component" value="Unassembled WGS sequence"/>
</dbReference>
<keyword evidence="2" id="KW-1185">Reference proteome</keyword>
<protein>
    <submittedName>
        <fullName evidence="1">Uncharacterized protein</fullName>
    </submittedName>
</protein>
<reference evidence="2" key="1">
    <citation type="journal article" date="2019" name="Int. J. Syst. Evol. Microbiol.">
        <title>The Global Catalogue of Microorganisms (GCM) 10K type strain sequencing project: providing services to taxonomists for standard genome sequencing and annotation.</title>
        <authorList>
            <consortium name="The Broad Institute Genomics Platform"/>
            <consortium name="The Broad Institute Genome Sequencing Center for Infectious Disease"/>
            <person name="Wu L."/>
            <person name="Ma J."/>
        </authorList>
    </citation>
    <scope>NUCLEOTIDE SEQUENCE [LARGE SCALE GENOMIC DNA]</scope>
    <source>
        <strain evidence="2">2902at01</strain>
    </source>
</reference>
<gene>
    <name evidence="1" type="ORF">ACFOX0_06305</name>
</gene>
<organism evidence="1 2">
    <name type="scientific">Micromonospora zhanjiangensis</name>
    <dbReference type="NCBI Taxonomy" id="1522057"/>
    <lineage>
        <taxon>Bacteria</taxon>
        <taxon>Bacillati</taxon>
        <taxon>Actinomycetota</taxon>
        <taxon>Actinomycetes</taxon>
        <taxon>Micromonosporales</taxon>
        <taxon>Micromonosporaceae</taxon>
        <taxon>Micromonospora</taxon>
    </lineage>
</organism>
<comment type="caution">
    <text evidence="1">The sequence shown here is derived from an EMBL/GenBank/DDBJ whole genome shotgun (WGS) entry which is preliminary data.</text>
</comment>
<accession>A0ABV8KHM7</accession>
<name>A0ABV8KHM7_9ACTN</name>
<evidence type="ECO:0000313" key="1">
    <source>
        <dbReference type="EMBL" id="MFC4105549.1"/>
    </source>
</evidence>
<dbReference type="RefSeq" id="WP_377542669.1">
    <property type="nucleotide sequence ID" value="NZ_JBHSBN010000003.1"/>
</dbReference>
<dbReference type="EMBL" id="JBHSBN010000003">
    <property type="protein sequence ID" value="MFC4105549.1"/>
    <property type="molecule type" value="Genomic_DNA"/>
</dbReference>
<evidence type="ECO:0000313" key="2">
    <source>
        <dbReference type="Proteomes" id="UP001595868"/>
    </source>
</evidence>
<proteinExistence type="predicted"/>